<dbReference type="AlphaFoldDB" id="A0A8K0W022"/>
<name>A0A8K0W022_9PLEO</name>
<dbReference type="Proteomes" id="UP000813461">
    <property type="component" value="Unassembled WGS sequence"/>
</dbReference>
<keyword evidence="2" id="KW-1185">Reference proteome</keyword>
<organism evidence="1 2">
    <name type="scientific">Paraphoma chrysanthemicola</name>
    <dbReference type="NCBI Taxonomy" id="798071"/>
    <lineage>
        <taxon>Eukaryota</taxon>
        <taxon>Fungi</taxon>
        <taxon>Dikarya</taxon>
        <taxon>Ascomycota</taxon>
        <taxon>Pezizomycotina</taxon>
        <taxon>Dothideomycetes</taxon>
        <taxon>Pleosporomycetidae</taxon>
        <taxon>Pleosporales</taxon>
        <taxon>Pleosporineae</taxon>
        <taxon>Phaeosphaeriaceae</taxon>
        <taxon>Paraphoma</taxon>
    </lineage>
</organism>
<reference evidence="1" key="1">
    <citation type="journal article" date="2021" name="Nat. Commun.">
        <title>Genetic determinants of endophytism in the Arabidopsis root mycobiome.</title>
        <authorList>
            <person name="Mesny F."/>
            <person name="Miyauchi S."/>
            <person name="Thiergart T."/>
            <person name="Pickel B."/>
            <person name="Atanasova L."/>
            <person name="Karlsson M."/>
            <person name="Huettel B."/>
            <person name="Barry K.W."/>
            <person name="Haridas S."/>
            <person name="Chen C."/>
            <person name="Bauer D."/>
            <person name="Andreopoulos W."/>
            <person name="Pangilinan J."/>
            <person name="LaButti K."/>
            <person name="Riley R."/>
            <person name="Lipzen A."/>
            <person name="Clum A."/>
            <person name="Drula E."/>
            <person name="Henrissat B."/>
            <person name="Kohler A."/>
            <person name="Grigoriev I.V."/>
            <person name="Martin F.M."/>
            <person name="Hacquard S."/>
        </authorList>
    </citation>
    <scope>NUCLEOTIDE SEQUENCE</scope>
    <source>
        <strain evidence="1">MPI-SDFR-AT-0120</strain>
    </source>
</reference>
<sequence>MSELNFAQSSGRFDRWMDISTLRSLTIRNCHNLPSLFQDLTEAMLSISHSSLRTLVIAQRIDSGLEEKVDEFLDAIGSLECLYISVLTAERLDLARLEKHQSLLCLVVDSLNTWQKDLHLGLRGAHLYKARDLSVLAKLCPNLKELAITLPMIDFRNWEYQQPFRWSPAGSRSLTQADLVRVLEAIALFPKLNVLRLTHPPIVLVEEEDAGFISDGLIREYQWRHRQLAEQILLFLTDRGSPIQLLAFSPTVTESLELRDDNGHEWPHYYYLRGASTVTLPGGHKTNEVVAEPVNKHDISKYLDSRAILDYCG</sequence>
<protein>
    <submittedName>
        <fullName evidence="1">Uncharacterized protein</fullName>
    </submittedName>
</protein>
<dbReference type="EMBL" id="JAGMVJ010000006">
    <property type="protein sequence ID" value="KAH7089449.1"/>
    <property type="molecule type" value="Genomic_DNA"/>
</dbReference>
<evidence type="ECO:0000313" key="2">
    <source>
        <dbReference type="Proteomes" id="UP000813461"/>
    </source>
</evidence>
<proteinExistence type="predicted"/>
<dbReference type="OrthoDB" id="3794824at2759"/>
<evidence type="ECO:0000313" key="1">
    <source>
        <dbReference type="EMBL" id="KAH7089449.1"/>
    </source>
</evidence>
<accession>A0A8K0W022</accession>
<gene>
    <name evidence="1" type="ORF">FB567DRAFT_492092</name>
</gene>
<comment type="caution">
    <text evidence="1">The sequence shown here is derived from an EMBL/GenBank/DDBJ whole genome shotgun (WGS) entry which is preliminary data.</text>
</comment>